<feature type="region of interest" description="Disordered" evidence="1">
    <location>
        <begin position="1"/>
        <end position="23"/>
    </location>
</feature>
<evidence type="ECO:0000256" key="1">
    <source>
        <dbReference type="SAM" id="MobiDB-lite"/>
    </source>
</evidence>
<keyword evidence="3" id="KW-1185">Reference proteome</keyword>
<accession>A0A9N7VYM1</accession>
<evidence type="ECO:0000313" key="2">
    <source>
        <dbReference type="EMBL" id="CAB1458214.1"/>
    </source>
</evidence>
<organism evidence="2 3">
    <name type="scientific">Pleuronectes platessa</name>
    <name type="common">European plaice</name>
    <dbReference type="NCBI Taxonomy" id="8262"/>
    <lineage>
        <taxon>Eukaryota</taxon>
        <taxon>Metazoa</taxon>
        <taxon>Chordata</taxon>
        <taxon>Craniata</taxon>
        <taxon>Vertebrata</taxon>
        <taxon>Euteleostomi</taxon>
        <taxon>Actinopterygii</taxon>
        <taxon>Neopterygii</taxon>
        <taxon>Teleostei</taxon>
        <taxon>Neoteleostei</taxon>
        <taxon>Acanthomorphata</taxon>
        <taxon>Carangaria</taxon>
        <taxon>Pleuronectiformes</taxon>
        <taxon>Pleuronectoidei</taxon>
        <taxon>Pleuronectidae</taxon>
        <taxon>Pleuronectes</taxon>
    </lineage>
</organism>
<gene>
    <name evidence="2" type="ORF">PLEPLA_LOCUS46044</name>
</gene>
<feature type="region of interest" description="Disordered" evidence="1">
    <location>
        <begin position="62"/>
        <end position="87"/>
    </location>
</feature>
<sequence length="259" mass="27890">MWAALRDPQPGLEEAKPGCGQRVRAEDRGAARLLAAVMWLIELAAASQLASAHSRASVSISSNNLSDKRADTGQNSPVQPPLYRHPRPRRSYLAKPLVTGAVGTPGPRSGLVYYLANPIVLGVLSRRTRSSSAADRAAASEEHGRARRAVLQLAARGRREGNRATLRTHHRPRAAARVPPRLPESAAASDPAARCISLTCYGESGSVASSSAALFPLLAPKWRQYVELRSPWVRVTSEGTAPPIERLYVGLCNHVTPHK</sequence>
<feature type="region of interest" description="Disordered" evidence="1">
    <location>
        <begin position="158"/>
        <end position="185"/>
    </location>
</feature>
<name>A0A9N7VYM1_PLEPL</name>
<proteinExistence type="predicted"/>
<dbReference type="AlphaFoldDB" id="A0A9N7VYM1"/>
<dbReference type="Proteomes" id="UP001153269">
    <property type="component" value="Unassembled WGS sequence"/>
</dbReference>
<comment type="caution">
    <text evidence="2">The sequence shown here is derived from an EMBL/GenBank/DDBJ whole genome shotgun (WGS) entry which is preliminary data.</text>
</comment>
<protein>
    <submittedName>
        <fullName evidence="2">Uncharacterized protein</fullName>
    </submittedName>
</protein>
<reference evidence="2" key="1">
    <citation type="submission" date="2020-03" db="EMBL/GenBank/DDBJ databases">
        <authorList>
            <person name="Weist P."/>
        </authorList>
    </citation>
    <scope>NUCLEOTIDE SEQUENCE</scope>
</reference>
<evidence type="ECO:0000313" key="3">
    <source>
        <dbReference type="Proteomes" id="UP001153269"/>
    </source>
</evidence>
<dbReference type="EMBL" id="CADEAL010004377">
    <property type="protein sequence ID" value="CAB1458214.1"/>
    <property type="molecule type" value="Genomic_DNA"/>
</dbReference>